<feature type="compositionally biased region" description="Basic and acidic residues" evidence="1">
    <location>
        <begin position="16"/>
        <end position="25"/>
    </location>
</feature>
<proteinExistence type="predicted"/>
<organism evidence="3 4">
    <name type="scientific">Adineta steineri</name>
    <dbReference type="NCBI Taxonomy" id="433720"/>
    <lineage>
        <taxon>Eukaryota</taxon>
        <taxon>Metazoa</taxon>
        <taxon>Spiralia</taxon>
        <taxon>Gnathifera</taxon>
        <taxon>Rotifera</taxon>
        <taxon>Eurotatoria</taxon>
        <taxon>Bdelloidea</taxon>
        <taxon>Adinetida</taxon>
        <taxon>Adinetidae</taxon>
        <taxon>Adineta</taxon>
    </lineage>
</organism>
<dbReference type="OrthoDB" id="10062904at2759"/>
<name>A0A818ZUU3_9BILA</name>
<feature type="region of interest" description="Disordered" evidence="1">
    <location>
        <begin position="1"/>
        <end position="39"/>
    </location>
</feature>
<dbReference type="AlphaFoldDB" id="A0A818ZUU3"/>
<sequence>MAKKSSDSNNSHHNQRLSDIDEKPCTKLTPIHGHDKKAVEPLVPPSTIQSMSSFHLEDKEFATPGTYMELYCKGHPCAKCGKCRDWYYTDSASWDWIRDWQNWRSDDRERFKNNKFDENFKRRDGGTCSNDDLFFSLYTDYYDYSRCDDGHCLCEDNFKSVS</sequence>
<evidence type="ECO:0000313" key="3">
    <source>
        <dbReference type="EMBL" id="CAF3777271.1"/>
    </source>
</evidence>
<accession>A0A818ZUU3</accession>
<protein>
    <submittedName>
        <fullName evidence="3">Uncharacterized protein</fullName>
    </submittedName>
</protein>
<evidence type="ECO:0000256" key="1">
    <source>
        <dbReference type="SAM" id="MobiDB-lite"/>
    </source>
</evidence>
<evidence type="ECO:0000313" key="4">
    <source>
        <dbReference type="Proteomes" id="UP000663881"/>
    </source>
</evidence>
<dbReference type="EMBL" id="CAJNON010000257">
    <property type="protein sequence ID" value="CAF1147691.1"/>
    <property type="molecule type" value="Genomic_DNA"/>
</dbReference>
<gene>
    <name evidence="3" type="ORF">OKA104_LOCUS17170</name>
    <name evidence="2" type="ORF">VCS650_LOCUS22630</name>
</gene>
<reference evidence="3" key="1">
    <citation type="submission" date="2021-02" db="EMBL/GenBank/DDBJ databases">
        <authorList>
            <person name="Nowell W R."/>
        </authorList>
    </citation>
    <scope>NUCLEOTIDE SEQUENCE</scope>
</reference>
<dbReference type="Proteomes" id="UP000663881">
    <property type="component" value="Unassembled WGS sequence"/>
</dbReference>
<comment type="caution">
    <text evidence="3">The sequence shown here is derived from an EMBL/GenBank/DDBJ whole genome shotgun (WGS) entry which is preliminary data.</text>
</comment>
<dbReference type="Proteomes" id="UP000663891">
    <property type="component" value="Unassembled WGS sequence"/>
</dbReference>
<evidence type="ECO:0000313" key="2">
    <source>
        <dbReference type="EMBL" id="CAF1147691.1"/>
    </source>
</evidence>
<dbReference type="EMBL" id="CAJOAY010001012">
    <property type="protein sequence ID" value="CAF3777271.1"/>
    <property type="molecule type" value="Genomic_DNA"/>
</dbReference>